<dbReference type="OrthoDB" id="3258326at2"/>
<gene>
    <name evidence="2" type="ORF">FK529_18855</name>
</gene>
<keyword evidence="3" id="KW-1185">Reference proteome</keyword>
<name>A0A5C5R6F2_9ACTN</name>
<feature type="region of interest" description="Disordered" evidence="1">
    <location>
        <begin position="673"/>
        <end position="698"/>
    </location>
</feature>
<accession>A0A5C5R6F2</accession>
<dbReference type="AlphaFoldDB" id="A0A5C5R6F2"/>
<evidence type="ECO:0000313" key="2">
    <source>
        <dbReference type="EMBL" id="TWS17755.1"/>
    </source>
</evidence>
<dbReference type="Gene3D" id="3.40.50.300">
    <property type="entry name" value="P-loop containing nucleotide triphosphate hydrolases"/>
    <property type="match status" value="2"/>
</dbReference>
<reference evidence="2 3" key="1">
    <citation type="submission" date="2019-06" db="EMBL/GenBank/DDBJ databases">
        <title>Tsukamurella conjunctivitidis sp. nov., Tsukamurella assacharolytica sp. nov. and Tsukamurella sputae sp. nov. isolated from patients with conjunctivitis, bacteraemia (lymphoma) and respiratory infection (sputum) in Hong Kong.</title>
        <authorList>
            <person name="Teng J.L.L."/>
            <person name="Lee H.H."/>
            <person name="Fong J.Y.H."/>
            <person name="Fok K.M.N."/>
            <person name="Lau S.K.P."/>
            <person name="Woo P.C.Y."/>
        </authorList>
    </citation>
    <scope>NUCLEOTIDE SEQUENCE [LARGE SCALE GENOMIC DNA]</scope>
    <source>
        <strain evidence="2 3">HKU71</strain>
    </source>
</reference>
<evidence type="ECO:0000256" key="1">
    <source>
        <dbReference type="SAM" id="MobiDB-lite"/>
    </source>
</evidence>
<proteinExistence type="predicted"/>
<comment type="caution">
    <text evidence="2">The sequence shown here is derived from an EMBL/GenBank/DDBJ whole genome shotgun (WGS) entry which is preliminary data.</text>
</comment>
<dbReference type="PANTHER" id="PTHR30121">
    <property type="entry name" value="UNCHARACTERIZED PROTEIN YJGR-RELATED"/>
    <property type="match status" value="1"/>
</dbReference>
<dbReference type="InterPro" id="IPR027417">
    <property type="entry name" value="P-loop_NTPase"/>
</dbReference>
<dbReference type="EMBL" id="VIGW01000019">
    <property type="protein sequence ID" value="TWS17755.1"/>
    <property type="molecule type" value="Genomic_DNA"/>
</dbReference>
<dbReference type="RefSeq" id="WP_068626810.1">
    <property type="nucleotide sequence ID" value="NZ_VIGW01000019.1"/>
</dbReference>
<dbReference type="InterPro" id="IPR051162">
    <property type="entry name" value="T4SS_component"/>
</dbReference>
<dbReference type="PANTHER" id="PTHR30121:SF6">
    <property type="entry name" value="SLR6007 PROTEIN"/>
    <property type="match status" value="1"/>
</dbReference>
<dbReference type="Proteomes" id="UP000317291">
    <property type="component" value="Unassembled WGS sequence"/>
</dbReference>
<sequence>MTNNTAPPASPSLRPGSLVWQLLFFPQPLGETAALGLVRHWAAQRHAPQILLEARADRSGVEYLVGSQLRHAGQLKRQIESLIPGALVVPFTPEDRQPARVARRLVLTSRTRPLAPVDREQSVRSVLSAMTGLRPSESLTVQLVLGPRRRPTLPPVRPARSGQSVAGRLLRGVESERPDARQALIRKLGEHGFRAVVRLAVDAPTEERRKSLLLGLASAVSTVEAASSSLRLASEQPHRVNAPRANWSLFTASQLLNVAEVSYLSAWPITERDDPLPGQPPKHPKPLRPSAAYATGERIIGMASAPGTGTPVGYSVIDSMRHTWALGPNGTGKSTLLLNLIVQDIAAGRPVVVIEPKDLVRDVLARIPNSRIDDVVLLDPLDEAPVGINPLARTLGDRRSPDLVADTTFGLFEALYGDSLGPRSSDILRYCLGALALRDDASLVMLPLLLSNPGFRRSITQVAVKRDPIGAGSFWAWFDALSPEAASTVTAPLSNKLRPLLTPTLRAVLGQTAPRFNVRQVLTENKILLVPLQVGVLGHSAAQLLAAAVLAELWQAIRERVAIPEDSRTPVQVYIDEVQDFLRLPTNLADALATARSLRAGFTLAHQYGAQLPKPMHDAVAANARSRICFQLSAPDARLMTAGQSTLAPEDFMSLPAYAVYAQLVRDNTAQPWVSASTAPPPAKTSDPDAVRRSSRERYGHPLDTVEAAFMALVDPPAADTDQPVSYGRKARRQ</sequence>
<protein>
    <submittedName>
        <fullName evidence="2">Type IV secretory system conjugative DNA transfer family protein</fullName>
    </submittedName>
</protein>
<dbReference type="SUPFAM" id="SSF52540">
    <property type="entry name" value="P-loop containing nucleoside triphosphate hydrolases"/>
    <property type="match status" value="1"/>
</dbReference>
<evidence type="ECO:0000313" key="3">
    <source>
        <dbReference type="Proteomes" id="UP000317291"/>
    </source>
</evidence>
<organism evidence="2 3">
    <name type="scientific">Tsukamurella asaccharolytica</name>
    <dbReference type="NCBI Taxonomy" id="2592067"/>
    <lineage>
        <taxon>Bacteria</taxon>
        <taxon>Bacillati</taxon>
        <taxon>Actinomycetota</taxon>
        <taxon>Actinomycetes</taxon>
        <taxon>Mycobacteriales</taxon>
        <taxon>Tsukamurellaceae</taxon>
        <taxon>Tsukamurella</taxon>
    </lineage>
</organism>
<feature type="compositionally biased region" description="Basic and acidic residues" evidence="1">
    <location>
        <begin position="686"/>
        <end position="698"/>
    </location>
</feature>
<feature type="region of interest" description="Disordered" evidence="1">
    <location>
        <begin position="715"/>
        <end position="734"/>
    </location>
</feature>